<keyword evidence="2" id="KW-1133">Transmembrane helix</keyword>
<keyword evidence="2" id="KW-0472">Membrane</keyword>
<feature type="transmembrane region" description="Helical" evidence="2">
    <location>
        <begin position="139"/>
        <end position="157"/>
    </location>
</feature>
<dbReference type="EMBL" id="LVZK01000002">
    <property type="protein sequence ID" value="OAP85558.1"/>
    <property type="molecule type" value="Genomic_DNA"/>
</dbReference>
<dbReference type="InterPro" id="IPR046104">
    <property type="entry name" value="DUF6041"/>
</dbReference>
<dbReference type="Pfam" id="PF19507">
    <property type="entry name" value="DUF6041"/>
    <property type="match status" value="1"/>
</dbReference>
<keyword evidence="4" id="KW-1185">Reference proteome</keyword>
<keyword evidence="2" id="KW-0812">Transmembrane</keyword>
<feature type="compositionally biased region" description="Basic and acidic residues" evidence="1">
    <location>
        <begin position="9"/>
        <end position="22"/>
    </location>
</feature>
<evidence type="ECO:0000256" key="2">
    <source>
        <dbReference type="SAM" id="Phobius"/>
    </source>
</evidence>
<name>A0A179B1G3_9ACTO</name>
<protein>
    <submittedName>
        <fullName evidence="3">Uncharacterized protein</fullName>
    </submittedName>
</protein>
<organism evidence="3 4">
    <name type="scientific">Peptidiphaga gingivicola</name>
    <dbReference type="NCBI Taxonomy" id="2741497"/>
    <lineage>
        <taxon>Bacteria</taxon>
        <taxon>Bacillati</taxon>
        <taxon>Actinomycetota</taxon>
        <taxon>Actinomycetes</taxon>
        <taxon>Actinomycetales</taxon>
        <taxon>Actinomycetaceae</taxon>
        <taxon>Peptidiphaga</taxon>
    </lineage>
</organism>
<proteinExistence type="predicted"/>
<evidence type="ECO:0000313" key="3">
    <source>
        <dbReference type="EMBL" id="OAP85558.1"/>
    </source>
</evidence>
<evidence type="ECO:0000256" key="1">
    <source>
        <dbReference type="SAM" id="MobiDB-lite"/>
    </source>
</evidence>
<gene>
    <name evidence="3" type="ORF">A4H34_08125</name>
</gene>
<dbReference type="AlphaFoldDB" id="A0A179B1G3"/>
<feature type="region of interest" description="Disordered" evidence="1">
    <location>
        <begin position="1"/>
        <end position="33"/>
    </location>
</feature>
<comment type="caution">
    <text evidence="3">The sequence shown here is derived from an EMBL/GenBank/DDBJ whole genome shotgun (WGS) entry which is preliminary data.</text>
</comment>
<sequence length="172" mass="18332">MLSTNLGKGNRDGTENSAEKGIETMNHAHRSAAERELRRRRVLGAAYLAAGVGKCFPAIESTPGRLAQALQANRGHAEEGVTRWLGDHAEEANTVVAVAMASAGCVLLERDSRLADAALAMTLPMLGSFMLILRRALPQVVPIDVAFGGAAVHLLFARRRLRRSAAPRALAS</sequence>
<reference evidence="3 4" key="1">
    <citation type="submission" date="2016-04" db="EMBL/GenBank/DDBJ databases">
        <title>Peptidophaga gingivicola gen. nov., sp. nov., isolated from human subgingival plaque.</title>
        <authorList>
            <person name="Beall C.J."/>
            <person name="Mokrzan E.M."/>
            <person name="Griffen A.L."/>
            <person name="Leys E.J."/>
        </authorList>
    </citation>
    <scope>NUCLEOTIDE SEQUENCE [LARGE SCALE GENOMIC DNA]</scope>
    <source>
        <strain evidence="3 4">BA112</strain>
    </source>
</reference>
<evidence type="ECO:0000313" key="4">
    <source>
        <dbReference type="Proteomes" id="UP000078368"/>
    </source>
</evidence>
<dbReference type="Proteomes" id="UP000078368">
    <property type="component" value="Unassembled WGS sequence"/>
</dbReference>
<accession>A0A179B1G3</accession>